<keyword evidence="11" id="KW-0378">Hydrolase</keyword>
<evidence type="ECO:0000256" key="13">
    <source>
        <dbReference type="ARBA" id="ARBA00022833"/>
    </source>
</evidence>
<dbReference type="Pfam" id="PF04389">
    <property type="entry name" value="Peptidase_M28"/>
    <property type="match status" value="1"/>
</dbReference>
<evidence type="ECO:0000256" key="1">
    <source>
        <dbReference type="ARBA" id="ARBA00004240"/>
    </source>
</evidence>
<keyword evidence="8" id="KW-0645">Protease</keyword>
<evidence type="ECO:0000256" key="16">
    <source>
        <dbReference type="ARBA" id="ARBA00023145"/>
    </source>
</evidence>
<evidence type="ECO:0000256" key="20">
    <source>
        <dbReference type="ARBA" id="ARBA00033328"/>
    </source>
</evidence>
<evidence type="ECO:0000256" key="3">
    <source>
        <dbReference type="ARBA" id="ARBA00004555"/>
    </source>
</evidence>
<dbReference type="GO" id="GO:0006508">
    <property type="term" value="P:proteolysis"/>
    <property type="evidence" value="ECO:0007669"/>
    <property type="project" value="UniProtKB-KW"/>
</dbReference>
<feature type="signal peptide" evidence="21">
    <location>
        <begin position="1"/>
        <end position="23"/>
    </location>
</feature>
<dbReference type="PANTHER" id="PTHR12053:SF3">
    <property type="entry name" value="CARBOXYPEPTIDASE Q"/>
    <property type="match status" value="1"/>
</dbReference>
<evidence type="ECO:0000256" key="9">
    <source>
        <dbReference type="ARBA" id="ARBA00022723"/>
    </source>
</evidence>
<keyword evidence="6" id="KW-0964">Secreted</keyword>
<dbReference type="GO" id="GO:0046872">
    <property type="term" value="F:metal ion binding"/>
    <property type="evidence" value="ECO:0007669"/>
    <property type="project" value="UniProtKB-KW"/>
</dbReference>
<evidence type="ECO:0000256" key="6">
    <source>
        <dbReference type="ARBA" id="ARBA00022525"/>
    </source>
</evidence>
<keyword evidence="7" id="KW-0121">Carboxypeptidase</keyword>
<comment type="subunit">
    <text evidence="19">Homodimer. The monomeric form is inactive while the homodimer is active.</text>
</comment>
<evidence type="ECO:0000256" key="18">
    <source>
        <dbReference type="ARBA" id="ARBA00023228"/>
    </source>
</evidence>
<gene>
    <name evidence="23" type="ORF">OCK74_24865</name>
</gene>
<keyword evidence="13" id="KW-0862">Zinc</keyword>
<dbReference type="Proteomes" id="UP001155483">
    <property type="component" value="Unassembled WGS sequence"/>
</dbReference>
<organism evidence="23 24">
    <name type="scientific">Paraflavisolibacter caeni</name>
    <dbReference type="NCBI Taxonomy" id="2982496"/>
    <lineage>
        <taxon>Bacteria</taxon>
        <taxon>Pseudomonadati</taxon>
        <taxon>Bacteroidota</taxon>
        <taxon>Chitinophagia</taxon>
        <taxon>Chitinophagales</taxon>
        <taxon>Chitinophagaceae</taxon>
        <taxon>Paraflavisolibacter</taxon>
    </lineage>
</organism>
<evidence type="ECO:0000256" key="21">
    <source>
        <dbReference type="SAM" id="SignalP"/>
    </source>
</evidence>
<dbReference type="GO" id="GO:0004180">
    <property type="term" value="F:carboxypeptidase activity"/>
    <property type="evidence" value="ECO:0007669"/>
    <property type="project" value="UniProtKB-KW"/>
</dbReference>
<evidence type="ECO:0000256" key="8">
    <source>
        <dbReference type="ARBA" id="ARBA00022670"/>
    </source>
</evidence>
<comment type="caution">
    <text evidence="23">The sequence shown here is derived from an EMBL/GenBank/DDBJ whole genome shotgun (WGS) entry which is preliminary data.</text>
</comment>
<evidence type="ECO:0000256" key="17">
    <source>
        <dbReference type="ARBA" id="ARBA00023180"/>
    </source>
</evidence>
<feature type="domain" description="Peptidase M28" evidence="22">
    <location>
        <begin position="261"/>
        <end position="446"/>
    </location>
</feature>
<comment type="subcellular location">
    <subcellularLocation>
        <location evidence="1">Endoplasmic reticulum</location>
    </subcellularLocation>
    <subcellularLocation>
        <location evidence="3">Golgi apparatus</location>
    </subcellularLocation>
    <subcellularLocation>
        <location evidence="2">Lysosome</location>
    </subcellularLocation>
    <subcellularLocation>
        <location evidence="4">Secreted</location>
    </subcellularLocation>
</comment>
<dbReference type="InterPro" id="IPR007484">
    <property type="entry name" value="Peptidase_M28"/>
</dbReference>
<evidence type="ECO:0000313" key="23">
    <source>
        <dbReference type="EMBL" id="MCU7552375.1"/>
    </source>
</evidence>
<dbReference type="RefSeq" id="WP_279299812.1">
    <property type="nucleotide sequence ID" value="NZ_JAOTIF010000033.1"/>
</dbReference>
<accession>A0A9X2XZY6</accession>
<evidence type="ECO:0000256" key="7">
    <source>
        <dbReference type="ARBA" id="ARBA00022645"/>
    </source>
</evidence>
<evidence type="ECO:0000256" key="12">
    <source>
        <dbReference type="ARBA" id="ARBA00022824"/>
    </source>
</evidence>
<dbReference type="SUPFAM" id="SSF53187">
    <property type="entry name" value="Zn-dependent exopeptidases"/>
    <property type="match status" value="1"/>
</dbReference>
<dbReference type="Gene3D" id="3.50.30.30">
    <property type="match status" value="1"/>
</dbReference>
<evidence type="ECO:0000256" key="19">
    <source>
        <dbReference type="ARBA" id="ARBA00025833"/>
    </source>
</evidence>
<keyword evidence="15" id="KW-0482">Metalloprotease</keyword>
<evidence type="ECO:0000256" key="15">
    <source>
        <dbReference type="ARBA" id="ARBA00023049"/>
    </source>
</evidence>
<dbReference type="Gene3D" id="3.40.630.10">
    <property type="entry name" value="Zn peptidases"/>
    <property type="match status" value="1"/>
</dbReference>
<dbReference type="GO" id="GO:0005764">
    <property type="term" value="C:lysosome"/>
    <property type="evidence" value="ECO:0007669"/>
    <property type="project" value="UniProtKB-SubCell"/>
</dbReference>
<keyword evidence="18" id="KW-0458">Lysosome</keyword>
<dbReference type="InterPro" id="IPR039866">
    <property type="entry name" value="CPQ"/>
</dbReference>
<dbReference type="GO" id="GO:0070573">
    <property type="term" value="F:metallodipeptidase activity"/>
    <property type="evidence" value="ECO:0007669"/>
    <property type="project" value="InterPro"/>
</dbReference>
<evidence type="ECO:0000256" key="11">
    <source>
        <dbReference type="ARBA" id="ARBA00022801"/>
    </source>
</evidence>
<evidence type="ECO:0000256" key="5">
    <source>
        <dbReference type="ARBA" id="ARBA00014116"/>
    </source>
</evidence>
<protein>
    <recommendedName>
        <fullName evidence="5">Carboxypeptidase Q</fullName>
    </recommendedName>
    <alternativeName>
        <fullName evidence="20">Plasma glutamate carboxypeptidase</fullName>
    </alternativeName>
</protein>
<keyword evidence="14" id="KW-0333">Golgi apparatus</keyword>
<keyword evidence="17" id="KW-0325">Glycoprotein</keyword>
<evidence type="ECO:0000256" key="4">
    <source>
        <dbReference type="ARBA" id="ARBA00004613"/>
    </source>
</evidence>
<feature type="chain" id="PRO_5040926249" description="Carboxypeptidase Q" evidence="21">
    <location>
        <begin position="24"/>
        <end position="459"/>
    </location>
</feature>
<dbReference type="PANTHER" id="PTHR12053">
    <property type="entry name" value="PROTEASE FAMILY M28 PLASMA GLUTAMATE CARBOXYPEPTIDASE-RELATED"/>
    <property type="match status" value="1"/>
</dbReference>
<reference evidence="23" key="1">
    <citation type="submission" date="2022-09" db="EMBL/GenBank/DDBJ databases">
        <authorList>
            <person name="Yuan C."/>
            <person name="Ke Z."/>
        </authorList>
    </citation>
    <scope>NUCLEOTIDE SEQUENCE</scope>
    <source>
        <strain evidence="23">LB-8</strain>
    </source>
</reference>
<evidence type="ECO:0000313" key="24">
    <source>
        <dbReference type="Proteomes" id="UP001155483"/>
    </source>
</evidence>
<keyword evidence="9" id="KW-0479">Metal-binding</keyword>
<keyword evidence="16" id="KW-0865">Zymogen</keyword>
<proteinExistence type="predicted"/>
<reference evidence="23" key="2">
    <citation type="submission" date="2023-04" db="EMBL/GenBank/DDBJ databases">
        <title>Paracnuella aquatica gen. nov., sp. nov., a member of the family Chitinophagaceae isolated from a hot spring.</title>
        <authorList>
            <person name="Wang C."/>
        </authorList>
    </citation>
    <scope>NUCLEOTIDE SEQUENCE</scope>
    <source>
        <strain evidence="23">LB-8</strain>
    </source>
</reference>
<keyword evidence="24" id="KW-1185">Reference proteome</keyword>
<evidence type="ECO:0000256" key="10">
    <source>
        <dbReference type="ARBA" id="ARBA00022729"/>
    </source>
</evidence>
<evidence type="ECO:0000256" key="14">
    <source>
        <dbReference type="ARBA" id="ARBA00023034"/>
    </source>
</evidence>
<dbReference type="AlphaFoldDB" id="A0A9X2XZY6"/>
<evidence type="ECO:0000259" key="22">
    <source>
        <dbReference type="Pfam" id="PF04389"/>
    </source>
</evidence>
<evidence type="ECO:0000256" key="2">
    <source>
        <dbReference type="ARBA" id="ARBA00004371"/>
    </source>
</evidence>
<name>A0A9X2XZY6_9BACT</name>
<keyword evidence="12" id="KW-0256">Endoplasmic reticulum</keyword>
<keyword evidence="10 21" id="KW-0732">Signal</keyword>
<sequence length="459" mass="50890">MTKQKALYLSVSTLLFFPLFLGAQTREETIKKIYHEVLNNSPVYENLRFLCKKIGNRITGSPQAAAAVEFTHQLMQDYGFDTVYLQPIKVPRWDRGTPPVVKVMTGSESITIPALALSFTEGTGPAGVEGEVLELKSLDELKKRGEKEVRGKIVFFNRPFNQDHVDPINAYSEAGNQRSNGPAEAAKYGAAGVLVRSLTGTTDHLPHTGYTFNDPKGRRIPAVAISTIDADNLSAVIRSGKKPNVYINYQGRVMDSVTSYNVVGELRGKTYPQQIIAVGGHLDSWDVGEGAHDDGGGCMQAIELGRMYKKLGIQPQRTIRVVMWMDEEINGLGSTAYYNISNAKGEKHLVALESDLGVFAPLGFTFQTKNTDQLRKMSEWKMYLEPFNVLYFKEGEGGVDIDPLKDQGALLIGFKPEGQRYFDIHHTQEDTFDKVNKRELELGAAAITALIYLIDKDGL</sequence>
<dbReference type="EMBL" id="JAOTIF010000033">
    <property type="protein sequence ID" value="MCU7552375.1"/>
    <property type="molecule type" value="Genomic_DNA"/>
</dbReference>
<dbReference type="GO" id="GO:0005576">
    <property type="term" value="C:extracellular region"/>
    <property type="evidence" value="ECO:0007669"/>
    <property type="project" value="UniProtKB-SubCell"/>
</dbReference>